<feature type="region of interest" description="Disordered" evidence="2">
    <location>
        <begin position="226"/>
        <end position="346"/>
    </location>
</feature>
<dbReference type="EMBL" id="PGCJ01001376">
    <property type="protein sequence ID" value="PLW05903.1"/>
    <property type="molecule type" value="Genomic_DNA"/>
</dbReference>
<feature type="region of interest" description="Disordered" evidence="2">
    <location>
        <begin position="93"/>
        <end position="116"/>
    </location>
</feature>
<reference evidence="3 4" key="1">
    <citation type="submission" date="2017-11" db="EMBL/GenBank/DDBJ databases">
        <title>De novo assembly and phasing of dikaryotic genomes from two isolates of Puccinia coronata f. sp. avenae, the causal agent of oat crown rust.</title>
        <authorList>
            <person name="Miller M.E."/>
            <person name="Zhang Y."/>
            <person name="Omidvar V."/>
            <person name="Sperschneider J."/>
            <person name="Schwessinger B."/>
            <person name="Raley C."/>
            <person name="Palmer J.M."/>
            <person name="Garnica D."/>
            <person name="Upadhyaya N."/>
            <person name="Rathjen J."/>
            <person name="Taylor J.M."/>
            <person name="Park R.F."/>
            <person name="Dodds P.N."/>
            <person name="Hirsch C.D."/>
            <person name="Kianian S.F."/>
            <person name="Figueroa M."/>
        </authorList>
    </citation>
    <scope>NUCLEOTIDE SEQUENCE [LARGE SCALE GENOMIC DNA]</scope>
    <source>
        <strain evidence="3">12NC29</strain>
    </source>
</reference>
<feature type="region of interest" description="Disordered" evidence="2">
    <location>
        <begin position="1"/>
        <end position="23"/>
    </location>
</feature>
<evidence type="ECO:0000313" key="3">
    <source>
        <dbReference type="EMBL" id="PLW05903.1"/>
    </source>
</evidence>
<accession>A0A2N5RY65</accession>
<sequence length="407" mass="45543">MSRKRPRSHSPESTAAGYSYTPAEERTTAIRNLQALEAELCTIQPLGLQCESRSDKLKTGRLIRLDTLTLDTPNSVWVDRYDARLLLSPPRASSTLSNLDPQITTPPHLSPTGYSDLPSDHEEMFYFEPHERLEIAQKKLRRRREDERSARIKLREEEDKLREEQRRLSKIPPAEQITLMKRTLEALQASPSPSLLEIRILTNHGNDPRFSSFLCREGKWRAYWESMKTDHPDPPGAASTHQQQSSAPKSPIRPALATGGLVDYDDSSEENDTDDRASSTKDPGEEKQLHQASSPDNRLATSSPMKSRSNSTPRDDIMIAPPAPHRAAESSLANTHTAEGQLGSRMEPEITLEYDAAMVASPEPTKAAVDPVERLHRQQRARLWAEKRRKTHPSGAPVDPPPPAGSS</sequence>
<keyword evidence="4" id="KW-1185">Reference proteome</keyword>
<feature type="region of interest" description="Disordered" evidence="2">
    <location>
        <begin position="383"/>
        <end position="407"/>
    </location>
</feature>
<feature type="coiled-coil region" evidence="1">
    <location>
        <begin position="130"/>
        <end position="167"/>
    </location>
</feature>
<feature type="compositionally biased region" description="Polar residues" evidence="2">
    <location>
        <begin position="290"/>
        <end position="312"/>
    </location>
</feature>
<organism evidence="3 4">
    <name type="scientific">Puccinia coronata f. sp. avenae</name>
    <dbReference type="NCBI Taxonomy" id="200324"/>
    <lineage>
        <taxon>Eukaryota</taxon>
        <taxon>Fungi</taxon>
        <taxon>Dikarya</taxon>
        <taxon>Basidiomycota</taxon>
        <taxon>Pucciniomycotina</taxon>
        <taxon>Pucciniomycetes</taxon>
        <taxon>Pucciniales</taxon>
        <taxon>Pucciniaceae</taxon>
        <taxon>Puccinia</taxon>
    </lineage>
</organism>
<feature type="compositionally biased region" description="Pro residues" evidence="2">
    <location>
        <begin position="398"/>
        <end position="407"/>
    </location>
</feature>
<comment type="caution">
    <text evidence="3">The sequence shown here is derived from an EMBL/GenBank/DDBJ whole genome shotgun (WGS) entry which is preliminary data.</text>
</comment>
<protein>
    <recommendedName>
        <fullName evidence="5">SURP motif domain-containing protein</fullName>
    </recommendedName>
</protein>
<dbReference type="STRING" id="200324.A0A2N5RY65"/>
<feature type="compositionally biased region" description="Basic and acidic residues" evidence="2">
    <location>
        <begin position="274"/>
        <end position="289"/>
    </location>
</feature>
<dbReference type="AlphaFoldDB" id="A0A2N5RY65"/>
<feature type="compositionally biased region" description="Polar residues" evidence="2">
    <location>
        <begin position="93"/>
        <end position="107"/>
    </location>
</feature>
<evidence type="ECO:0008006" key="5">
    <source>
        <dbReference type="Google" id="ProtNLM"/>
    </source>
</evidence>
<feature type="compositionally biased region" description="Polar residues" evidence="2">
    <location>
        <begin position="239"/>
        <end position="248"/>
    </location>
</feature>
<evidence type="ECO:0000313" key="4">
    <source>
        <dbReference type="Proteomes" id="UP000235388"/>
    </source>
</evidence>
<evidence type="ECO:0000256" key="1">
    <source>
        <dbReference type="SAM" id="Coils"/>
    </source>
</evidence>
<name>A0A2N5RY65_9BASI</name>
<gene>
    <name evidence="3" type="ORF">PCANC_26145</name>
</gene>
<dbReference type="OrthoDB" id="2552978at2759"/>
<keyword evidence="1" id="KW-0175">Coiled coil</keyword>
<proteinExistence type="predicted"/>
<evidence type="ECO:0000256" key="2">
    <source>
        <dbReference type="SAM" id="MobiDB-lite"/>
    </source>
</evidence>
<feature type="compositionally biased region" description="Acidic residues" evidence="2">
    <location>
        <begin position="263"/>
        <end position="273"/>
    </location>
</feature>
<dbReference type="Proteomes" id="UP000235388">
    <property type="component" value="Unassembled WGS sequence"/>
</dbReference>